<proteinExistence type="predicted"/>
<keyword evidence="3" id="KW-1185">Reference proteome</keyword>
<reference evidence="2 3" key="1">
    <citation type="submission" date="2024-08" db="EMBL/GenBank/DDBJ databases">
        <authorList>
            <person name="Cucini C."/>
            <person name="Frati F."/>
        </authorList>
    </citation>
    <scope>NUCLEOTIDE SEQUENCE [LARGE SCALE GENOMIC DNA]</scope>
</reference>
<evidence type="ECO:0000313" key="2">
    <source>
        <dbReference type="EMBL" id="CAL8147252.1"/>
    </source>
</evidence>
<gene>
    <name evidence="2" type="ORF">ODALV1_LOCUS31084</name>
</gene>
<evidence type="ECO:0000256" key="1">
    <source>
        <dbReference type="SAM" id="MobiDB-lite"/>
    </source>
</evidence>
<dbReference type="EMBL" id="CAXLJM020000164">
    <property type="protein sequence ID" value="CAL8147252.1"/>
    <property type="molecule type" value="Genomic_DNA"/>
</dbReference>
<dbReference type="Proteomes" id="UP001642540">
    <property type="component" value="Unassembled WGS sequence"/>
</dbReference>
<organism evidence="2 3">
    <name type="scientific">Orchesella dallaii</name>
    <dbReference type="NCBI Taxonomy" id="48710"/>
    <lineage>
        <taxon>Eukaryota</taxon>
        <taxon>Metazoa</taxon>
        <taxon>Ecdysozoa</taxon>
        <taxon>Arthropoda</taxon>
        <taxon>Hexapoda</taxon>
        <taxon>Collembola</taxon>
        <taxon>Entomobryomorpha</taxon>
        <taxon>Entomobryoidea</taxon>
        <taxon>Orchesellidae</taxon>
        <taxon>Orchesellinae</taxon>
        <taxon>Orchesella</taxon>
    </lineage>
</organism>
<evidence type="ECO:0000313" key="3">
    <source>
        <dbReference type="Proteomes" id="UP001642540"/>
    </source>
</evidence>
<accession>A0ABP1S9J3</accession>
<name>A0ABP1S9J3_9HEXA</name>
<protein>
    <submittedName>
        <fullName evidence="2">Uncharacterized protein</fullName>
    </submittedName>
</protein>
<comment type="caution">
    <text evidence="2">The sequence shown here is derived from an EMBL/GenBank/DDBJ whole genome shotgun (WGS) entry which is preliminary data.</text>
</comment>
<feature type="region of interest" description="Disordered" evidence="1">
    <location>
        <begin position="39"/>
        <end position="71"/>
    </location>
</feature>
<sequence>MEFTNAFIPTSVLSSTRRAMEDFGEKVKHSKREQMAKIRFIPPAPGSVENQPVGGQGQRKKKVSPPPPTAQSDVSFYSSIFRNAKTPKKIIKSSFLENESIVVAVDATNERGGGLLRLSGAGDRKIFFYSVSLTRLFDFQGASIKFEMANALIALELFSPMIEEYLKGDQLTSQYQRVVFKTDNNFFLCQKGFDDPFDLQFFNTVSTKAGSLKAIFRQSLVSQGDVDMINCDHLSRDESLCHQLKTLEYEDNESCPYNLIDLSETAEQTILYEVREQIPAKYVLGYTNKYD</sequence>